<accession>A0ABR7WU84</accession>
<evidence type="ECO:0000313" key="2">
    <source>
        <dbReference type="EMBL" id="MBD1365865.1"/>
    </source>
</evidence>
<keyword evidence="1" id="KW-0732">Signal</keyword>
<evidence type="ECO:0000256" key="1">
    <source>
        <dbReference type="SAM" id="SignalP"/>
    </source>
</evidence>
<protein>
    <submittedName>
        <fullName evidence="2">Uncharacterized protein</fullName>
    </submittedName>
</protein>
<proteinExistence type="predicted"/>
<gene>
    <name evidence="2" type="ORF">IDJ77_18765</name>
</gene>
<organism evidence="2 3">
    <name type="scientific">Mucilaginibacter pankratovii</name>
    <dbReference type="NCBI Taxonomy" id="2772110"/>
    <lineage>
        <taxon>Bacteria</taxon>
        <taxon>Pseudomonadati</taxon>
        <taxon>Bacteroidota</taxon>
        <taxon>Sphingobacteriia</taxon>
        <taxon>Sphingobacteriales</taxon>
        <taxon>Sphingobacteriaceae</taxon>
        <taxon>Mucilaginibacter</taxon>
    </lineage>
</organism>
<name>A0ABR7WU84_9SPHI</name>
<comment type="caution">
    <text evidence="2">The sequence shown here is derived from an EMBL/GenBank/DDBJ whole genome shotgun (WGS) entry which is preliminary data.</text>
</comment>
<dbReference type="Proteomes" id="UP000606600">
    <property type="component" value="Unassembled WGS sequence"/>
</dbReference>
<dbReference type="EMBL" id="JACWMY010000010">
    <property type="protein sequence ID" value="MBD1365865.1"/>
    <property type="molecule type" value="Genomic_DNA"/>
</dbReference>
<evidence type="ECO:0000313" key="3">
    <source>
        <dbReference type="Proteomes" id="UP000606600"/>
    </source>
</evidence>
<dbReference type="RefSeq" id="WP_191190530.1">
    <property type="nucleotide sequence ID" value="NZ_JACWMY010000010.1"/>
</dbReference>
<feature type="chain" id="PRO_5045440689" evidence="1">
    <location>
        <begin position="21"/>
        <end position="242"/>
    </location>
</feature>
<reference evidence="2 3" key="1">
    <citation type="submission" date="2020-09" db="EMBL/GenBank/DDBJ databases">
        <title>Novel species of Mucilaginibacter isolated from a glacier on the Tibetan Plateau.</title>
        <authorList>
            <person name="Liu Q."/>
            <person name="Xin Y.-H."/>
        </authorList>
    </citation>
    <scope>NUCLEOTIDE SEQUENCE [LARGE SCALE GENOMIC DNA]</scope>
    <source>
        <strain evidence="2 3">ZT4R22</strain>
    </source>
</reference>
<feature type="signal peptide" evidence="1">
    <location>
        <begin position="1"/>
        <end position="20"/>
    </location>
</feature>
<sequence length="242" mass="27495">MKKISILTFVCLLSIITASGQVFNKSINKDSLVKAILKDLPENKKVEFLEAYNSSDVRSKEFLLFMFSMPKSSRKELIKNIDSNYENVDALKTQYNKLVPPNYTVSIEFNPENKIVSTKETIDLKIALLKNNMTTVTQEWNLELNSEKLNQMLVMLNWNNETLITIKKLLANANCISIENGQKANIGFARSGMGKYSYLLFSDDLTAAQIKHYNNGCEYIFYKKRIVLQYGGGAVGPQCFPD</sequence>
<keyword evidence="3" id="KW-1185">Reference proteome</keyword>